<feature type="repeat" description="WD" evidence="7">
    <location>
        <begin position="1048"/>
        <end position="1075"/>
    </location>
</feature>
<dbReference type="PROSITE" id="PS50294">
    <property type="entry name" value="WD_REPEATS_REGION"/>
    <property type="match status" value="3"/>
</dbReference>
<keyword evidence="2 7" id="KW-0853">WD repeat</keyword>
<feature type="domain" description="OmpR/PhoB-type" evidence="9">
    <location>
        <begin position="1"/>
        <end position="86"/>
    </location>
</feature>
<dbReference type="Gene3D" id="3.40.50.300">
    <property type="entry name" value="P-loop containing nucleotide triphosphate hydrolases"/>
    <property type="match status" value="1"/>
</dbReference>
<dbReference type="PANTHER" id="PTHR35807">
    <property type="entry name" value="TRANSCRIPTIONAL REGULATOR REDD-RELATED"/>
    <property type="match status" value="1"/>
</dbReference>
<dbReference type="SUPFAM" id="SSF46894">
    <property type="entry name" value="C-terminal effector domain of the bipartite response regulators"/>
    <property type="match status" value="1"/>
</dbReference>
<dbReference type="PROSITE" id="PS00678">
    <property type="entry name" value="WD_REPEATS_1"/>
    <property type="match status" value="1"/>
</dbReference>
<dbReference type="Gene3D" id="1.10.10.10">
    <property type="entry name" value="Winged helix-like DNA-binding domain superfamily/Winged helix DNA-binding domain"/>
    <property type="match status" value="1"/>
</dbReference>
<dbReference type="InterPro" id="IPR036322">
    <property type="entry name" value="WD40_repeat_dom_sf"/>
</dbReference>
<evidence type="ECO:0000313" key="11">
    <source>
        <dbReference type="Proteomes" id="UP000618818"/>
    </source>
</evidence>
<evidence type="ECO:0000259" key="9">
    <source>
        <dbReference type="PROSITE" id="PS51755"/>
    </source>
</evidence>
<dbReference type="InterPro" id="IPR001680">
    <property type="entry name" value="WD40_rpt"/>
</dbReference>
<keyword evidence="4" id="KW-0805">Transcription regulation</keyword>
<keyword evidence="11" id="KW-1185">Reference proteome</keyword>
<dbReference type="Pfam" id="PF00400">
    <property type="entry name" value="WD40"/>
    <property type="match status" value="3"/>
</dbReference>
<keyword evidence="5 8" id="KW-0238">DNA-binding</keyword>
<evidence type="ECO:0000256" key="6">
    <source>
        <dbReference type="ARBA" id="ARBA00023163"/>
    </source>
</evidence>
<dbReference type="InterPro" id="IPR049052">
    <property type="entry name" value="nSTAND1"/>
</dbReference>
<reference evidence="10 11" key="1">
    <citation type="submission" date="2020-09" db="EMBL/GenBank/DDBJ databases">
        <title>novel species in genus Nocardioides.</title>
        <authorList>
            <person name="Zhang G."/>
        </authorList>
    </citation>
    <scope>NUCLEOTIDE SEQUENCE [LARGE SCALE GENOMIC DNA]</scope>
    <source>
        <strain evidence="10 11">KCTC 39551</strain>
    </source>
</reference>
<dbReference type="RefSeq" id="WP_191194726.1">
    <property type="nucleotide sequence ID" value="NZ_JACXYZ010000001.1"/>
</dbReference>
<dbReference type="Pfam" id="PF03704">
    <property type="entry name" value="BTAD"/>
    <property type="match status" value="1"/>
</dbReference>
<name>A0ABR8NBQ6_9ACTN</name>
<dbReference type="InterPro" id="IPR011047">
    <property type="entry name" value="Quinoprotein_ADH-like_sf"/>
</dbReference>
<dbReference type="InterPro" id="IPR016032">
    <property type="entry name" value="Sig_transdc_resp-reg_C-effctor"/>
</dbReference>
<dbReference type="CDD" id="cd15831">
    <property type="entry name" value="BTAD"/>
    <property type="match status" value="1"/>
</dbReference>
<keyword evidence="6" id="KW-0804">Transcription</keyword>
<dbReference type="Pfam" id="PF20703">
    <property type="entry name" value="nSTAND1"/>
    <property type="match status" value="1"/>
</dbReference>
<dbReference type="CDD" id="cd00383">
    <property type="entry name" value="trans_reg_C"/>
    <property type="match status" value="1"/>
</dbReference>
<dbReference type="SUPFAM" id="SSF52540">
    <property type="entry name" value="P-loop containing nucleoside triphosphate hydrolases"/>
    <property type="match status" value="1"/>
</dbReference>
<evidence type="ECO:0000256" key="2">
    <source>
        <dbReference type="ARBA" id="ARBA00022574"/>
    </source>
</evidence>
<dbReference type="SUPFAM" id="SSF48452">
    <property type="entry name" value="TPR-like"/>
    <property type="match status" value="1"/>
</dbReference>
<feature type="DNA-binding region" description="OmpR/PhoB-type" evidence="8">
    <location>
        <begin position="1"/>
        <end position="86"/>
    </location>
</feature>
<organism evidence="10 11">
    <name type="scientific">Nocardioides cavernae</name>
    <dbReference type="NCBI Taxonomy" id="1921566"/>
    <lineage>
        <taxon>Bacteria</taxon>
        <taxon>Bacillati</taxon>
        <taxon>Actinomycetota</taxon>
        <taxon>Actinomycetes</taxon>
        <taxon>Propionibacteriales</taxon>
        <taxon>Nocardioidaceae</taxon>
        <taxon>Nocardioides</taxon>
    </lineage>
</organism>
<dbReference type="SUPFAM" id="SSF50978">
    <property type="entry name" value="WD40 repeat-like"/>
    <property type="match status" value="1"/>
</dbReference>
<dbReference type="InterPro" id="IPR001867">
    <property type="entry name" value="OmpR/PhoB-type_DNA-bd"/>
</dbReference>
<evidence type="ECO:0000256" key="4">
    <source>
        <dbReference type="ARBA" id="ARBA00023015"/>
    </source>
</evidence>
<comment type="similarity">
    <text evidence="1">Belongs to the AfsR/DnrI/RedD regulatory family.</text>
</comment>
<accession>A0ABR8NBQ6</accession>
<sequence>MGISVLGPLTVDDSAARMGPRESLVLAALAISVGDVVSADRLADAVWGDTPPASWRKNLQTCIVRLRKSLGAEAIETVGHGYRLTVPADVVDARRFEALVARGKELAMLGEHERAAYTLGQALALWRGRPLEELEDWEPGTLEAARLTDLRLDAQEWWLEGMVEAGRYRDVLTEARALVEAAPLRERRWELLALAQYRSGRQGEALKTINDVRRRLADDLGLDPGSQLSALEDSILRQDPSLELAPVASSSSADCPWLGLMPYDVGDEEGFFGRDRDVAAALDRLDAEGVLVVIGPSGSGKSSLVRAGIVATLKRRGQDADVITPGVHPVGSLPTPRQGGAQRALVVDQAEEVFSLCPDPVERDRFLQVLADWQVAGAPLVLALRADRMGDVSAHPSLARVVERGLYVLAAMTPDELRAAIDGPARQAGLLVEPGLADLLVREVEGEPGALPLLSHVLREAWLRREGRTLTVAGYTASGGIRGAIAQSAETLYTDLDPDQRPALHDLLLRLVHPGAEGEPVRARVPRRQVVTDPSNDELVDLLVGSRLVTSDDGVVEIAHEALARAWPRLRGWLEDDVEGQRIMHHLSATADTWNALGRPPSELYRGVRLAHALEWDERPHPELTTTERSFLDASRELAEAEERAAADTARRQARMIRRLRLVLGGALVLLLAALAAGAFAARQQSVAQGNARDAVRAQTSSDARRAGARALSVDNVDTSLLLAVAGVRLDDSEATRANLQDVLTKRPQLVESTPWEGAPVTGLELSPDGERLAVYDHEGRVDLVDPDDWRQLATFRAPESPLSRDRIAPMAFSPDGDTLVVGMPLLAPDPVRLLDGRTLEPIETQLPGLSPDGAKVLDRPVDLAWSADGSTVAAVVQRLFLRDEIGGTPYWDSTVHHLLVWRLGPEPRLVLRHTVPGRTEQRRDRNLLALSADGSTAWLSQPLTAYDTSTGEARLRTERDIFAMDLAPDGRTLAVAAANADPDEVSLLDSRTGAVLDRLRGHRTNVIGVEFSPDGRRIATSGQDGEGVVWDLEGTEVERLDLADYGVLGLAFSSDGGLLYTAGGDEAIRVWDLDGEGRFLARTRAPDEFGFGWVLPSRDGQYTAHSDVDHGLRFFDAASGKPTPWVEPARPDCCAGGAFNKDASLFAGSWGGRIWLFHPATGEVVRSNTGHRWREFIVDLTWTPDEKQIVLTDESGDMVLLDAQTLAPAGEPVHLGESAYGVQPGPDNHSAFALVSDTPPEVSGSFEWGGGLSEWVFIDLETGRVDRDQVGFEIMTMAVSPDHTRLAVGGVNGEVALVEVATGELVRPALKGHGVPTTWIAWSADGKRFATTGWDGTVVLWDGVEGVTMGSVLMPEQLITNVAFLPDDETLLLTPYTDSFYHWNTSADHAIEFACRASAGDLDEVEWESWFGTRPHQETCPEGETQ</sequence>
<dbReference type="PROSITE" id="PS50082">
    <property type="entry name" value="WD_REPEATS_2"/>
    <property type="match status" value="3"/>
</dbReference>
<evidence type="ECO:0000256" key="7">
    <source>
        <dbReference type="PROSITE-ProRule" id="PRU00221"/>
    </source>
</evidence>
<dbReference type="InterPro" id="IPR036388">
    <property type="entry name" value="WH-like_DNA-bd_sf"/>
</dbReference>
<dbReference type="SMART" id="SM01043">
    <property type="entry name" value="BTAD"/>
    <property type="match status" value="1"/>
</dbReference>
<evidence type="ECO:0000313" key="10">
    <source>
        <dbReference type="EMBL" id="MBD3925027.1"/>
    </source>
</evidence>
<dbReference type="Gene3D" id="2.130.10.10">
    <property type="entry name" value="YVTN repeat-like/Quinoprotein amine dehydrogenase"/>
    <property type="match status" value="4"/>
</dbReference>
<dbReference type="InterPro" id="IPR027417">
    <property type="entry name" value="P-loop_NTPase"/>
</dbReference>
<dbReference type="SMART" id="SM00320">
    <property type="entry name" value="WD40"/>
    <property type="match status" value="7"/>
</dbReference>
<comment type="caution">
    <text evidence="10">The sequence shown here is derived from an EMBL/GenBank/DDBJ whole genome shotgun (WGS) entry which is preliminary data.</text>
</comment>
<dbReference type="InterPro" id="IPR015943">
    <property type="entry name" value="WD40/YVTN_repeat-like_dom_sf"/>
</dbReference>
<dbReference type="SUPFAM" id="SSF50998">
    <property type="entry name" value="Quinoprotein alcohol dehydrogenase-like"/>
    <property type="match status" value="1"/>
</dbReference>
<dbReference type="InterPro" id="IPR051677">
    <property type="entry name" value="AfsR-DnrI-RedD_regulator"/>
</dbReference>
<keyword evidence="3" id="KW-0677">Repeat</keyword>
<evidence type="ECO:0000256" key="8">
    <source>
        <dbReference type="PROSITE-ProRule" id="PRU01091"/>
    </source>
</evidence>
<protein>
    <submittedName>
        <fullName evidence="10">Winged helix-turn-helix domain-containing protein</fullName>
    </submittedName>
</protein>
<feature type="repeat" description="WD" evidence="7">
    <location>
        <begin position="1311"/>
        <end position="1343"/>
    </location>
</feature>
<evidence type="ECO:0000256" key="3">
    <source>
        <dbReference type="ARBA" id="ARBA00022737"/>
    </source>
</evidence>
<dbReference type="PANTHER" id="PTHR35807:SF1">
    <property type="entry name" value="TRANSCRIPTIONAL REGULATOR REDD"/>
    <property type="match status" value="1"/>
</dbReference>
<dbReference type="InterPro" id="IPR019775">
    <property type="entry name" value="WD40_repeat_CS"/>
</dbReference>
<dbReference type="Proteomes" id="UP000618818">
    <property type="component" value="Unassembled WGS sequence"/>
</dbReference>
<evidence type="ECO:0000256" key="5">
    <source>
        <dbReference type="ARBA" id="ARBA00023125"/>
    </source>
</evidence>
<dbReference type="InterPro" id="IPR005158">
    <property type="entry name" value="BTAD"/>
</dbReference>
<dbReference type="InterPro" id="IPR011990">
    <property type="entry name" value="TPR-like_helical_dom_sf"/>
</dbReference>
<proteinExistence type="inferred from homology"/>
<dbReference type="PROSITE" id="PS51755">
    <property type="entry name" value="OMPR_PHOB"/>
    <property type="match status" value="1"/>
</dbReference>
<gene>
    <name evidence="10" type="ORF">IEZ26_10380</name>
</gene>
<feature type="repeat" description="WD" evidence="7">
    <location>
        <begin position="1000"/>
        <end position="1041"/>
    </location>
</feature>
<evidence type="ECO:0000256" key="1">
    <source>
        <dbReference type="ARBA" id="ARBA00005820"/>
    </source>
</evidence>
<dbReference type="Pfam" id="PF00486">
    <property type="entry name" value="Trans_reg_C"/>
    <property type="match status" value="1"/>
</dbReference>
<dbReference type="SMART" id="SM00862">
    <property type="entry name" value="Trans_reg_C"/>
    <property type="match status" value="1"/>
</dbReference>
<dbReference type="EMBL" id="JACXYZ010000001">
    <property type="protein sequence ID" value="MBD3925027.1"/>
    <property type="molecule type" value="Genomic_DNA"/>
</dbReference>
<dbReference type="Gene3D" id="1.25.40.10">
    <property type="entry name" value="Tetratricopeptide repeat domain"/>
    <property type="match status" value="1"/>
</dbReference>